<keyword evidence="1" id="KW-0472">Membrane</keyword>
<feature type="chain" id="PRO_5045575067" evidence="2">
    <location>
        <begin position="19"/>
        <end position="72"/>
    </location>
</feature>
<name>A0ABW1Z5U9_9BACT</name>
<proteinExistence type="predicted"/>
<dbReference type="RefSeq" id="WP_263372448.1">
    <property type="nucleotide sequence ID" value="NZ_JAGSYD010000005.1"/>
</dbReference>
<feature type="transmembrane region" description="Helical" evidence="1">
    <location>
        <begin position="34"/>
        <end position="59"/>
    </location>
</feature>
<accession>A0ABW1Z5U9</accession>
<gene>
    <name evidence="3" type="ORF">ACFQBQ_02700</name>
</gene>
<organism evidence="3 4">
    <name type="scientific">Granulicella cerasi</name>
    <dbReference type="NCBI Taxonomy" id="741063"/>
    <lineage>
        <taxon>Bacteria</taxon>
        <taxon>Pseudomonadati</taxon>
        <taxon>Acidobacteriota</taxon>
        <taxon>Terriglobia</taxon>
        <taxon>Terriglobales</taxon>
        <taxon>Acidobacteriaceae</taxon>
        <taxon>Granulicella</taxon>
    </lineage>
</organism>
<keyword evidence="4" id="KW-1185">Reference proteome</keyword>
<keyword evidence="1" id="KW-1133">Transmembrane helix</keyword>
<dbReference type="EMBL" id="JBHSWI010000001">
    <property type="protein sequence ID" value="MFC6644514.1"/>
    <property type="molecule type" value="Genomic_DNA"/>
</dbReference>
<evidence type="ECO:0000313" key="4">
    <source>
        <dbReference type="Proteomes" id="UP001596391"/>
    </source>
</evidence>
<dbReference type="Proteomes" id="UP001596391">
    <property type="component" value="Unassembled WGS sequence"/>
</dbReference>
<keyword evidence="2" id="KW-0732">Signal</keyword>
<feature type="signal peptide" evidence="2">
    <location>
        <begin position="1"/>
        <end position="18"/>
    </location>
</feature>
<evidence type="ECO:0000256" key="1">
    <source>
        <dbReference type="SAM" id="Phobius"/>
    </source>
</evidence>
<evidence type="ECO:0000313" key="3">
    <source>
        <dbReference type="EMBL" id="MFC6644514.1"/>
    </source>
</evidence>
<sequence length="72" mass="7901">MARAFLTRTLLASAIALAEPCKDSADGIVCKLQPWLTTLYVVAGVLALVLLVAILVAVYQYRRNKNIELKPE</sequence>
<reference evidence="4" key="1">
    <citation type="journal article" date="2019" name="Int. J. Syst. Evol. Microbiol.">
        <title>The Global Catalogue of Microorganisms (GCM) 10K type strain sequencing project: providing services to taxonomists for standard genome sequencing and annotation.</title>
        <authorList>
            <consortium name="The Broad Institute Genomics Platform"/>
            <consortium name="The Broad Institute Genome Sequencing Center for Infectious Disease"/>
            <person name="Wu L."/>
            <person name="Ma J."/>
        </authorList>
    </citation>
    <scope>NUCLEOTIDE SEQUENCE [LARGE SCALE GENOMIC DNA]</scope>
    <source>
        <strain evidence="4">CGMCC 1.16026</strain>
    </source>
</reference>
<evidence type="ECO:0000256" key="2">
    <source>
        <dbReference type="SAM" id="SignalP"/>
    </source>
</evidence>
<protein>
    <submittedName>
        <fullName evidence="3">Uncharacterized protein</fullName>
    </submittedName>
</protein>
<comment type="caution">
    <text evidence="3">The sequence shown here is derived from an EMBL/GenBank/DDBJ whole genome shotgun (WGS) entry which is preliminary data.</text>
</comment>
<keyword evidence="1" id="KW-0812">Transmembrane</keyword>